<reference evidence="7 8" key="1">
    <citation type="submission" date="2018-06" db="EMBL/GenBank/DDBJ databases">
        <title>Mucibacter soli gen. nov., sp. nov., a new member of the family Chitinophagaceae producing mucin.</title>
        <authorList>
            <person name="Kim M.-K."/>
            <person name="Park S."/>
            <person name="Kim T.-S."/>
            <person name="Joung Y."/>
            <person name="Han J.-H."/>
            <person name="Kim S.B."/>
        </authorList>
    </citation>
    <scope>NUCLEOTIDE SEQUENCE [LARGE SCALE GENOMIC DNA]</scope>
    <source>
        <strain evidence="7 8">R1-15</strain>
    </source>
</reference>
<dbReference type="InterPro" id="IPR013325">
    <property type="entry name" value="RNA_pol_sigma_r2"/>
</dbReference>
<evidence type="ECO:0000259" key="6">
    <source>
        <dbReference type="Pfam" id="PF08281"/>
    </source>
</evidence>
<evidence type="ECO:0000313" key="8">
    <source>
        <dbReference type="Proteomes" id="UP000248745"/>
    </source>
</evidence>
<dbReference type="Pfam" id="PF08281">
    <property type="entry name" value="Sigma70_r4_2"/>
    <property type="match status" value="1"/>
</dbReference>
<comment type="caution">
    <text evidence="7">The sequence shown here is derived from an EMBL/GenBank/DDBJ whole genome shotgun (WGS) entry which is preliminary data.</text>
</comment>
<evidence type="ECO:0000313" key="7">
    <source>
        <dbReference type="EMBL" id="PZF75001.1"/>
    </source>
</evidence>
<dbReference type="Gene3D" id="1.10.1740.10">
    <property type="match status" value="1"/>
</dbReference>
<dbReference type="Proteomes" id="UP000248745">
    <property type="component" value="Unassembled WGS sequence"/>
</dbReference>
<evidence type="ECO:0000256" key="2">
    <source>
        <dbReference type="ARBA" id="ARBA00023015"/>
    </source>
</evidence>
<dbReference type="CDD" id="cd06171">
    <property type="entry name" value="Sigma70_r4"/>
    <property type="match status" value="1"/>
</dbReference>
<dbReference type="Pfam" id="PF04542">
    <property type="entry name" value="Sigma70_r2"/>
    <property type="match status" value="1"/>
</dbReference>
<dbReference type="OrthoDB" id="9790423at2"/>
<dbReference type="SUPFAM" id="SSF88659">
    <property type="entry name" value="Sigma3 and sigma4 domains of RNA polymerase sigma factors"/>
    <property type="match status" value="1"/>
</dbReference>
<accession>A0A2W2AI96</accession>
<dbReference type="InterPro" id="IPR013249">
    <property type="entry name" value="RNA_pol_sigma70_r4_t2"/>
</dbReference>
<evidence type="ECO:0000259" key="5">
    <source>
        <dbReference type="Pfam" id="PF04542"/>
    </source>
</evidence>
<protein>
    <submittedName>
        <fullName evidence="7">RNA polymerase subunit sigma-70</fullName>
    </submittedName>
</protein>
<dbReference type="InterPro" id="IPR013324">
    <property type="entry name" value="RNA_pol_sigma_r3/r4-like"/>
</dbReference>
<dbReference type="GO" id="GO:0003677">
    <property type="term" value="F:DNA binding"/>
    <property type="evidence" value="ECO:0007669"/>
    <property type="project" value="InterPro"/>
</dbReference>
<dbReference type="GO" id="GO:0006352">
    <property type="term" value="P:DNA-templated transcription initiation"/>
    <property type="evidence" value="ECO:0007669"/>
    <property type="project" value="InterPro"/>
</dbReference>
<keyword evidence="3" id="KW-0731">Sigma factor</keyword>
<dbReference type="GO" id="GO:0016987">
    <property type="term" value="F:sigma factor activity"/>
    <property type="evidence" value="ECO:0007669"/>
    <property type="project" value="UniProtKB-KW"/>
</dbReference>
<evidence type="ECO:0000256" key="1">
    <source>
        <dbReference type="ARBA" id="ARBA00010641"/>
    </source>
</evidence>
<feature type="domain" description="RNA polymerase sigma-70 region 2" evidence="5">
    <location>
        <begin position="27"/>
        <end position="94"/>
    </location>
</feature>
<name>A0A2W2AI96_9BACT</name>
<keyword evidence="4" id="KW-0804">Transcription</keyword>
<organism evidence="7 8">
    <name type="scientific">Taibaiella soli</name>
    <dbReference type="NCBI Taxonomy" id="1649169"/>
    <lineage>
        <taxon>Bacteria</taxon>
        <taxon>Pseudomonadati</taxon>
        <taxon>Bacteroidota</taxon>
        <taxon>Chitinophagia</taxon>
        <taxon>Chitinophagales</taxon>
        <taxon>Chitinophagaceae</taxon>
        <taxon>Taibaiella</taxon>
    </lineage>
</organism>
<dbReference type="InterPro" id="IPR039425">
    <property type="entry name" value="RNA_pol_sigma-70-like"/>
</dbReference>
<dbReference type="AlphaFoldDB" id="A0A2W2AI96"/>
<sequence length="182" mass="21153">MPPAISYSEDELVYLLQQRNQEAFNYLYQNYSAVLFGVIARVISDQQIAQDVLQEVFVKIWTHIDSYDAGKGRVYTWMINIARNAAIDKLRSKGEIMKGKIHTGEDHVYNLQQSLKTEQHTDAIGLKKLIAELKPEYQRIIELSYFKGFTLDEISKMLEVPLGTVKTRMRHAIQLLREKFSR</sequence>
<dbReference type="SUPFAM" id="SSF88946">
    <property type="entry name" value="Sigma2 domain of RNA polymerase sigma factors"/>
    <property type="match status" value="1"/>
</dbReference>
<dbReference type="InterPro" id="IPR007627">
    <property type="entry name" value="RNA_pol_sigma70_r2"/>
</dbReference>
<keyword evidence="2" id="KW-0805">Transcription regulation</keyword>
<dbReference type="InterPro" id="IPR036388">
    <property type="entry name" value="WH-like_DNA-bd_sf"/>
</dbReference>
<comment type="similarity">
    <text evidence="1">Belongs to the sigma-70 factor family. ECF subfamily.</text>
</comment>
<dbReference type="RefSeq" id="WP_110996849.1">
    <property type="nucleotide sequence ID" value="NZ_QKTW01000001.1"/>
</dbReference>
<dbReference type="EMBL" id="QKTW01000001">
    <property type="protein sequence ID" value="PZF75001.1"/>
    <property type="molecule type" value="Genomic_DNA"/>
</dbReference>
<keyword evidence="8" id="KW-1185">Reference proteome</keyword>
<dbReference type="NCBIfam" id="TIGR02937">
    <property type="entry name" value="sigma70-ECF"/>
    <property type="match status" value="1"/>
</dbReference>
<evidence type="ECO:0000256" key="4">
    <source>
        <dbReference type="ARBA" id="ARBA00023163"/>
    </source>
</evidence>
<gene>
    <name evidence="7" type="ORF">DN068_00150</name>
</gene>
<feature type="domain" description="RNA polymerase sigma factor 70 region 4 type 2" evidence="6">
    <location>
        <begin position="126"/>
        <end position="174"/>
    </location>
</feature>
<dbReference type="PANTHER" id="PTHR43133">
    <property type="entry name" value="RNA POLYMERASE ECF-TYPE SIGMA FACTO"/>
    <property type="match status" value="1"/>
</dbReference>
<dbReference type="InterPro" id="IPR014284">
    <property type="entry name" value="RNA_pol_sigma-70_dom"/>
</dbReference>
<dbReference type="PANTHER" id="PTHR43133:SF62">
    <property type="entry name" value="RNA POLYMERASE SIGMA FACTOR SIGZ"/>
    <property type="match status" value="1"/>
</dbReference>
<dbReference type="Gene3D" id="1.10.10.10">
    <property type="entry name" value="Winged helix-like DNA-binding domain superfamily/Winged helix DNA-binding domain"/>
    <property type="match status" value="1"/>
</dbReference>
<evidence type="ECO:0000256" key="3">
    <source>
        <dbReference type="ARBA" id="ARBA00023082"/>
    </source>
</evidence>
<proteinExistence type="inferred from homology"/>